<feature type="compositionally biased region" description="Polar residues" evidence="1">
    <location>
        <begin position="41"/>
        <end position="51"/>
    </location>
</feature>
<dbReference type="PANTHER" id="PTHR38698">
    <property type="entry name" value="EXPRESSED PROTEIN"/>
    <property type="match status" value="1"/>
</dbReference>
<feature type="compositionally biased region" description="Polar residues" evidence="1">
    <location>
        <begin position="413"/>
        <end position="436"/>
    </location>
</feature>
<feature type="compositionally biased region" description="Acidic residues" evidence="1">
    <location>
        <begin position="228"/>
        <end position="256"/>
    </location>
</feature>
<proteinExistence type="predicted"/>
<dbReference type="InterPro" id="IPR031355">
    <property type="entry name" value="YBL010C/LAA2-like"/>
</dbReference>
<reference evidence="2" key="1">
    <citation type="submission" date="2023-06" db="EMBL/GenBank/DDBJ databases">
        <title>Genome-scale phylogeny and comparative genomics of the fungal order Sordariales.</title>
        <authorList>
            <consortium name="Lawrence Berkeley National Laboratory"/>
            <person name="Hensen N."/>
            <person name="Bonometti L."/>
            <person name="Westerberg I."/>
            <person name="Brannstrom I.O."/>
            <person name="Guillou S."/>
            <person name="Cros-Aarteil S."/>
            <person name="Calhoun S."/>
            <person name="Haridas S."/>
            <person name="Kuo A."/>
            <person name="Mondo S."/>
            <person name="Pangilinan J."/>
            <person name="Riley R."/>
            <person name="LaButti K."/>
            <person name="Andreopoulos B."/>
            <person name="Lipzen A."/>
            <person name="Chen C."/>
            <person name="Yanf M."/>
            <person name="Daum C."/>
            <person name="Ng V."/>
            <person name="Clum A."/>
            <person name="Steindorff A."/>
            <person name="Ohm R."/>
            <person name="Martin F."/>
            <person name="Silar P."/>
            <person name="Natvig D."/>
            <person name="Lalanne C."/>
            <person name="Gautier V."/>
            <person name="Ament-velasquez S.L."/>
            <person name="Kruys A."/>
            <person name="Hutchinson M.I."/>
            <person name="Powell A.J."/>
            <person name="Barry K."/>
            <person name="Miller A.N."/>
            <person name="Grigoriev I.V."/>
            <person name="Debuchy R."/>
            <person name="Gladieux P."/>
            <person name="Thoren M.H."/>
            <person name="Johannesson H."/>
        </authorList>
    </citation>
    <scope>NUCLEOTIDE SEQUENCE</scope>
    <source>
        <strain evidence="2">SMH2392-1A</strain>
    </source>
</reference>
<dbReference type="AlphaFoldDB" id="A0AA40EG62"/>
<feature type="region of interest" description="Disordered" evidence="1">
    <location>
        <begin position="404"/>
        <end position="474"/>
    </location>
</feature>
<evidence type="ECO:0000256" key="1">
    <source>
        <dbReference type="SAM" id="MobiDB-lite"/>
    </source>
</evidence>
<sequence>MSERALSERRNSLSPPTPTKRETEDPGAHDLASDSEEHFSDAQSSQSGSPTSPIPRTRVEKVDDKPAYGEVPGTSAYRLREGDAAPDEIAIIPDPDSSDTKVEESENQEARPLTPGGHPIPKTVVEETPDDTHAVTHPEVEEKHKADPPPDLVLKADGERVGDDGVVPDTPISPSLKPPASPRSVRKRKSSLALQKLPLSPTSLAPHNSASGFGSGSENVDYSGNNNNDDEEDGFGDDFDDFEEGDEEGDFDDFDNDFQHVDTENSSAPVAAPDQIPSTSLPPPRAPSSFMPLPILDFEDLDAGEIFAATEPYLEALFPSSDGAPKLLPSLSSKENPIFLTPRSASLWSQLVAPPPLQPPDWIRSRIRRLFLVSLGVPVDLDEILPASKQKKLVLPSLHRVSSSGSLRRASTDSRSLSRVRNTNASTTSVNSQGNLKPSGAGGAGGVRSATGSPAGPSSSLGKRRGLPSPDPTFDLMTARQLCTTTDAALHGMTEKELHEHLARLQALEVTAKEVLEYWQKRTDEKIGDKEAFEGVIENLVKHARKVRK</sequence>
<gene>
    <name evidence="2" type="ORF">B0T26DRAFT_630941</name>
</gene>
<feature type="region of interest" description="Disordered" evidence="1">
    <location>
        <begin position="1"/>
        <end position="288"/>
    </location>
</feature>
<organism evidence="2 3">
    <name type="scientific">Lasiosphaeria miniovina</name>
    <dbReference type="NCBI Taxonomy" id="1954250"/>
    <lineage>
        <taxon>Eukaryota</taxon>
        <taxon>Fungi</taxon>
        <taxon>Dikarya</taxon>
        <taxon>Ascomycota</taxon>
        <taxon>Pezizomycotina</taxon>
        <taxon>Sordariomycetes</taxon>
        <taxon>Sordariomycetidae</taxon>
        <taxon>Sordariales</taxon>
        <taxon>Lasiosphaeriaceae</taxon>
        <taxon>Lasiosphaeria</taxon>
    </lineage>
</organism>
<feature type="compositionally biased region" description="Polar residues" evidence="1">
    <location>
        <begin position="200"/>
        <end position="223"/>
    </location>
</feature>
<protein>
    <submittedName>
        <fullName evidence="2">Uncharacterized protein</fullName>
    </submittedName>
</protein>
<dbReference type="Pfam" id="PF17104">
    <property type="entry name" value="YBL010C_LAA2"/>
    <property type="match status" value="1"/>
</dbReference>
<dbReference type="Proteomes" id="UP001172101">
    <property type="component" value="Unassembled WGS sequence"/>
</dbReference>
<keyword evidence="3" id="KW-1185">Reference proteome</keyword>
<evidence type="ECO:0000313" key="2">
    <source>
        <dbReference type="EMBL" id="KAK0734028.1"/>
    </source>
</evidence>
<comment type="caution">
    <text evidence="2">The sequence shown here is derived from an EMBL/GenBank/DDBJ whole genome shotgun (WGS) entry which is preliminary data.</text>
</comment>
<feature type="compositionally biased region" description="Basic and acidic residues" evidence="1">
    <location>
        <begin position="1"/>
        <end position="11"/>
    </location>
</feature>
<dbReference type="GeneID" id="85319565"/>
<feature type="compositionally biased region" description="Basic and acidic residues" evidence="1">
    <location>
        <begin position="19"/>
        <end position="40"/>
    </location>
</feature>
<feature type="compositionally biased region" description="Basic and acidic residues" evidence="1">
    <location>
        <begin position="57"/>
        <end position="67"/>
    </location>
</feature>
<name>A0AA40EG62_9PEZI</name>
<accession>A0AA40EG62</accession>
<dbReference type="PANTHER" id="PTHR38698:SF1">
    <property type="entry name" value="FUNGAL PROTEIN"/>
    <property type="match status" value="1"/>
</dbReference>
<feature type="compositionally biased region" description="Low complexity" evidence="1">
    <location>
        <begin position="447"/>
        <end position="460"/>
    </location>
</feature>
<evidence type="ECO:0000313" key="3">
    <source>
        <dbReference type="Proteomes" id="UP001172101"/>
    </source>
</evidence>
<feature type="compositionally biased region" description="Basic and acidic residues" evidence="1">
    <location>
        <begin position="130"/>
        <end position="163"/>
    </location>
</feature>
<dbReference type="RefSeq" id="XP_060302905.1">
    <property type="nucleotide sequence ID" value="XM_060436295.1"/>
</dbReference>
<dbReference type="EMBL" id="JAUIRO010000001">
    <property type="protein sequence ID" value="KAK0734028.1"/>
    <property type="molecule type" value="Genomic_DNA"/>
</dbReference>